<protein>
    <recommendedName>
        <fullName evidence="4">INO80 complex subunit E N-terminal domain-containing protein</fullName>
    </recommendedName>
</protein>
<keyword evidence="2" id="KW-0539">Nucleus</keyword>
<feature type="compositionally biased region" description="Basic and acidic residues" evidence="3">
    <location>
        <begin position="124"/>
        <end position="143"/>
    </location>
</feature>
<feature type="region of interest" description="Disordered" evidence="3">
    <location>
        <begin position="501"/>
        <end position="705"/>
    </location>
</feature>
<dbReference type="InterPro" id="IPR040092">
    <property type="entry name" value="TBRG1"/>
</dbReference>
<feature type="compositionally biased region" description="Acidic residues" evidence="3">
    <location>
        <begin position="531"/>
        <end position="550"/>
    </location>
</feature>
<evidence type="ECO:0000313" key="6">
    <source>
        <dbReference type="Proteomes" id="UP001194696"/>
    </source>
</evidence>
<evidence type="ECO:0000256" key="2">
    <source>
        <dbReference type="ARBA" id="ARBA00023242"/>
    </source>
</evidence>
<comment type="subcellular location">
    <subcellularLocation>
        <location evidence="1">Nucleus</location>
    </subcellularLocation>
</comment>
<feature type="compositionally biased region" description="Low complexity" evidence="3">
    <location>
        <begin position="661"/>
        <end position="673"/>
    </location>
</feature>
<dbReference type="InterPro" id="IPR003888">
    <property type="entry name" value="FYrich_N"/>
</dbReference>
<evidence type="ECO:0000259" key="4">
    <source>
        <dbReference type="Pfam" id="PF24237"/>
    </source>
</evidence>
<reference evidence="5 6" key="1">
    <citation type="journal article" date="2020" name="Fungal Divers.">
        <title>Resolving the Mortierellaceae phylogeny through synthesis of multi-gene phylogenetics and phylogenomics.</title>
        <authorList>
            <person name="Vandepol N."/>
            <person name="Liber J."/>
            <person name="Desiro A."/>
            <person name="Na H."/>
            <person name="Kennedy M."/>
            <person name="Barry K."/>
            <person name="Grigoriev I.V."/>
            <person name="Miller A.N."/>
            <person name="O'Donnell K."/>
            <person name="Stajich J.E."/>
            <person name="Bonito G."/>
        </authorList>
    </citation>
    <scope>NUCLEOTIDE SEQUENCE [LARGE SCALE GENOMIC DNA]</scope>
    <source>
        <strain evidence="5 6">AD045</strain>
    </source>
</reference>
<dbReference type="PROSITE" id="PS51542">
    <property type="entry name" value="FYRN"/>
    <property type="match status" value="1"/>
</dbReference>
<feature type="compositionally biased region" description="Polar residues" evidence="3">
    <location>
        <begin position="695"/>
        <end position="705"/>
    </location>
</feature>
<gene>
    <name evidence="5" type="ORF">BGZ96_001858</name>
</gene>
<dbReference type="Pfam" id="PF05965">
    <property type="entry name" value="FYRC"/>
    <property type="match status" value="1"/>
</dbReference>
<dbReference type="EMBL" id="JAAAIM010001329">
    <property type="protein sequence ID" value="KAG0279663.1"/>
    <property type="molecule type" value="Genomic_DNA"/>
</dbReference>
<feature type="compositionally biased region" description="Basic and acidic residues" evidence="3">
    <location>
        <begin position="161"/>
        <end position="174"/>
    </location>
</feature>
<feature type="compositionally biased region" description="Basic and acidic residues" evidence="3">
    <location>
        <begin position="77"/>
        <end position="98"/>
    </location>
</feature>
<feature type="compositionally biased region" description="Basic and acidic residues" evidence="3">
    <location>
        <begin position="182"/>
        <end position="224"/>
    </location>
</feature>
<feature type="compositionally biased region" description="Acidic residues" evidence="3">
    <location>
        <begin position="597"/>
        <end position="657"/>
    </location>
</feature>
<dbReference type="Gene3D" id="3.30.160.360">
    <property type="match status" value="1"/>
</dbReference>
<sequence>MVPSNSDIDMTPASPVTEPTTGSTTIKDKDTTMRTEEERQQQQQQQQRPQEEEEKEKGDNSAKDSLQPEEDVSLSTSEDRKEPLKTEGESHGALKMDTDDGTDADTTLHATSLPNGASTTGQHPAEKPTEKKPRKHAERESKRGHTSFKANGHTVEEEDHEMEHQARHPSDDKYRRLKRKLKEVLEENERLGIELDRSNRRARNLRREKNILLDKICTYERESDSSPDTLSSMSSDSDLSDSSLYSHFRSHRATPTRAPAPPIQNNKHLRVPAVKETGSSSPVAHHPKKTAGKAGGRRSPAVTGRKEPKESAPASTPSTITNVGSATQKPKRIHNSSKLKPNSNKIRKVQVLEKNEDGSIKFPVTIGIITIMKIGYVVSDREAFHNERYIWPVGYTMSRSYNSMVNPNEQTVYTCSVIDDGEAPKFQIDAEDQPGKPIIAGTATGAWTHVVKTANAIRKRDHSNSASGPDYFGFSNATIAKMIQDLPHADECKSYVMQRFEEPSVKPPSTPEKRKSSNLVSSKGGKGGDGDQGDNEEDEEEEEEEEDDEYASLGTPKKKKAKRGASPKIRQAGPEPNNADKAQAASDDEMQESHEPEEADADAEPEPEAEEEEEGDGEGDGDDDEQEEVDVLDGDETLSEKDTADEDVDIDDDEDSAEIPSTSTATVAASKATNPPIVITTAEDASESEAAVRTDITQDATSRAP</sequence>
<organism evidence="5 6">
    <name type="scientific">Linnemannia gamsii</name>
    <dbReference type="NCBI Taxonomy" id="64522"/>
    <lineage>
        <taxon>Eukaryota</taxon>
        <taxon>Fungi</taxon>
        <taxon>Fungi incertae sedis</taxon>
        <taxon>Mucoromycota</taxon>
        <taxon>Mortierellomycotina</taxon>
        <taxon>Mortierellomycetes</taxon>
        <taxon>Mortierellales</taxon>
        <taxon>Mortierellaceae</taxon>
        <taxon>Linnemannia</taxon>
    </lineage>
</organism>
<dbReference type="Proteomes" id="UP001194696">
    <property type="component" value="Unassembled WGS sequence"/>
</dbReference>
<feature type="compositionally biased region" description="Polar residues" evidence="3">
    <location>
        <begin position="313"/>
        <end position="328"/>
    </location>
</feature>
<dbReference type="PROSITE" id="PS51543">
    <property type="entry name" value="FYRC"/>
    <property type="match status" value="1"/>
</dbReference>
<feature type="compositionally biased region" description="Polar residues" evidence="3">
    <location>
        <begin position="112"/>
        <end position="122"/>
    </location>
</feature>
<evidence type="ECO:0000313" key="5">
    <source>
        <dbReference type="EMBL" id="KAG0279663.1"/>
    </source>
</evidence>
<dbReference type="Pfam" id="PF24237">
    <property type="entry name" value="INO80E"/>
    <property type="match status" value="1"/>
</dbReference>
<feature type="compositionally biased region" description="Low complexity" evidence="3">
    <location>
        <begin position="226"/>
        <end position="246"/>
    </location>
</feature>
<dbReference type="SMART" id="SM00541">
    <property type="entry name" value="FYRN"/>
    <property type="match status" value="1"/>
</dbReference>
<evidence type="ECO:0000256" key="3">
    <source>
        <dbReference type="SAM" id="MobiDB-lite"/>
    </source>
</evidence>
<keyword evidence="6" id="KW-1185">Reference proteome</keyword>
<feature type="domain" description="INO80 complex subunit E N-terminal" evidence="4">
    <location>
        <begin position="173"/>
        <end position="216"/>
    </location>
</feature>
<dbReference type="InterPro" id="IPR056515">
    <property type="entry name" value="INO80E_N"/>
</dbReference>
<proteinExistence type="predicted"/>
<dbReference type="Pfam" id="PF05964">
    <property type="entry name" value="FYRN"/>
    <property type="match status" value="1"/>
</dbReference>
<feature type="compositionally biased region" description="Basic residues" evidence="3">
    <location>
        <begin position="556"/>
        <end position="565"/>
    </location>
</feature>
<name>A0ABQ7JM44_9FUNG</name>
<dbReference type="PANTHER" id="PTHR22715:SF0">
    <property type="entry name" value="TRANSFORMING GROWTH FACTOR BETA REGULATOR 1"/>
    <property type="match status" value="1"/>
</dbReference>
<dbReference type="InterPro" id="IPR003889">
    <property type="entry name" value="FYrich_C"/>
</dbReference>
<evidence type="ECO:0000256" key="1">
    <source>
        <dbReference type="ARBA" id="ARBA00004123"/>
    </source>
</evidence>
<accession>A0ABQ7JM44</accession>
<dbReference type="PANTHER" id="PTHR22715">
    <property type="entry name" value="TRANSFORMING GROWTH FACTOR BETA REGULATED GENE 1"/>
    <property type="match status" value="1"/>
</dbReference>
<feature type="region of interest" description="Disordered" evidence="3">
    <location>
        <begin position="1"/>
        <end position="342"/>
    </location>
</feature>
<comment type="caution">
    <text evidence="5">The sequence shown here is derived from an EMBL/GenBank/DDBJ whole genome shotgun (WGS) entry which is preliminary data.</text>
</comment>
<feature type="compositionally biased region" description="Basic and acidic residues" evidence="3">
    <location>
        <begin position="26"/>
        <end position="40"/>
    </location>
</feature>